<dbReference type="OrthoDB" id="3401948at2"/>
<protein>
    <recommendedName>
        <fullName evidence="3">CBM2 domain-containing protein</fullName>
    </recommendedName>
</protein>
<comment type="caution">
    <text evidence="4">The sequence shown here is derived from an EMBL/GenBank/DDBJ whole genome shotgun (WGS) entry which is preliminary data.</text>
</comment>
<dbReference type="InterPro" id="IPR008965">
    <property type="entry name" value="CBM2/CBM3_carb-bd_dom_sf"/>
</dbReference>
<dbReference type="GO" id="GO:0030247">
    <property type="term" value="F:polysaccharide binding"/>
    <property type="evidence" value="ECO:0007669"/>
    <property type="project" value="InterPro"/>
</dbReference>
<evidence type="ECO:0000256" key="2">
    <source>
        <dbReference type="ARBA" id="ARBA00023326"/>
    </source>
</evidence>
<dbReference type="EMBL" id="JPPY01000181">
    <property type="protein sequence ID" value="KND29002.1"/>
    <property type="molecule type" value="Genomic_DNA"/>
</dbReference>
<gene>
    <name evidence="4" type="ORF">IQ63_32055</name>
</gene>
<name>A0A0L0JT98_9ACTN</name>
<dbReference type="GO" id="GO:0000272">
    <property type="term" value="P:polysaccharide catabolic process"/>
    <property type="evidence" value="ECO:0007669"/>
    <property type="project" value="UniProtKB-KW"/>
</dbReference>
<evidence type="ECO:0000313" key="4">
    <source>
        <dbReference type="EMBL" id="KND29002.1"/>
    </source>
</evidence>
<dbReference type="InterPro" id="IPR001919">
    <property type="entry name" value="CBD2"/>
</dbReference>
<accession>A0A0L0JT98</accession>
<reference evidence="5" key="1">
    <citation type="submission" date="2014-07" db="EMBL/GenBank/DDBJ databases">
        <title>Genome sequencing of plant-pathogenic Streptomyces species.</title>
        <authorList>
            <person name="Harrison J."/>
            <person name="Sapp M."/>
            <person name="Thwaites R."/>
            <person name="Studholme D.J."/>
        </authorList>
    </citation>
    <scope>NUCLEOTIDE SEQUENCE [LARGE SCALE GENOMIC DNA]</scope>
    <source>
        <strain evidence="5">NCPPB 4445</strain>
    </source>
</reference>
<dbReference type="RefSeq" id="WP_050373739.1">
    <property type="nucleotide sequence ID" value="NZ_KQ257831.1"/>
</dbReference>
<proteinExistence type="predicted"/>
<dbReference type="SUPFAM" id="SSF49384">
    <property type="entry name" value="Carbohydrate-binding domain"/>
    <property type="match status" value="1"/>
</dbReference>
<dbReference type="AlphaFoldDB" id="A0A0L0JT98"/>
<dbReference type="Proteomes" id="UP000037151">
    <property type="component" value="Unassembled WGS sequence"/>
</dbReference>
<evidence type="ECO:0000259" key="3">
    <source>
        <dbReference type="SMART" id="SM00637"/>
    </source>
</evidence>
<evidence type="ECO:0000256" key="1">
    <source>
        <dbReference type="ARBA" id="ARBA00022729"/>
    </source>
</evidence>
<dbReference type="SMART" id="SM00637">
    <property type="entry name" value="CBD_II"/>
    <property type="match status" value="1"/>
</dbReference>
<keyword evidence="2" id="KW-0119">Carbohydrate metabolism</keyword>
<dbReference type="PATRIC" id="fig|42234.21.peg.6600"/>
<dbReference type="InterPro" id="IPR012291">
    <property type="entry name" value="CBM2_carb-bd_dom_sf"/>
</dbReference>
<keyword evidence="2" id="KW-0624">Polysaccharide degradation</keyword>
<organism evidence="4 5">
    <name type="scientific">Streptomyces acidiscabies</name>
    <dbReference type="NCBI Taxonomy" id="42234"/>
    <lineage>
        <taxon>Bacteria</taxon>
        <taxon>Bacillati</taxon>
        <taxon>Actinomycetota</taxon>
        <taxon>Actinomycetes</taxon>
        <taxon>Kitasatosporales</taxon>
        <taxon>Streptomycetaceae</taxon>
        <taxon>Streptomyces</taxon>
    </lineage>
</organism>
<evidence type="ECO:0000313" key="5">
    <source>
        <dbReference type="Proteomes" id="UP000037151"/>
    </source>
</evidence>
<dbReference type="Gene3D" id="2.60.40.290">
    <property type="match status" value="2"/>
</dbReference>
<dbReference type="Pfam" id="PF00553">
    <property type="entry name" value="CBM_2"/>
    <property type="match status" value="1"/>
</dbReference>
<feature type="domain" description="CBM2" evidence="3">
    <location>
        <begin position="4"/>
        <end position="81"/>
    </location>
</feature>
<keyword evidence="1" id="KW-0732">Signal</keyword>
<dbReference type="GO" id="GO:0004553">
    <property type="term" value="F:hydrolase activity, hydrolyzing O-glycosyl compounds"/>
    <property type="evidence" value="ECO:0007669"/>
    <property type="project" value="InterPro"/>
</dbReference>
<sequence>MFGCSVGYRVTYRWNGGFNADVTITSTGNATSRQSGAVVSATDVPKSATIPAGGTQVVGFTGNNWFDNPDPTVFSLNDHSCAVRR</sequence>